<name>A0A364LNF5_9GAMM</name>
<organism evidence="4 5">
    <name type="scientific">Legionella quinlivanii</name>
    <dbReference type="NCBI Taxonomy" id="45073"/>
    <lineage>
        <taxon>Bacteria</taxon>
        <taxon>Pseudomonadati</taxon>
        <taxon>Pseudomonadota</taxon>
        <taxon>Gammaproteobacteria</taxon>
        <taxon>Legionellales</taxon>
        <taxon>Legionellaceae</taxon>
        <taxon>Legionella</taxon>
    </lineage>
</organism>
<dbReference type="Gene3D" id="3.30.1370.170">
    <property type="match status" value="1"/>
</dbReference>
<feature type="domain" description="D-isomer specific 2-hydroxyacid dehydrogenase NAD-binding" evidence="3">
    <location>
        <begin position="110"/>
        <end position="249"/>
    </location>
</feature>
<evidence type="ECO:0000313" key="5">
    <source>
        <dbReference type="Proteomes" id="UP000249458"/>
    </source>
</evidence>
<dbReference type="GO" id="GO:0051287">
    <property type="term" value="F:NAD binding"/>
    <property type="evidence" value="ECO:0007669"/>
    <property type="project" value="InterPro"/>
</dbReference>
<dbReference type="AlphaFoldDB" id="A0A364LNF5"/>
<dbReference type="InterPro" id="IPR038251">
    <property type="entry name" value="PdxB_dimer_sf"/>
</dbReference>
<evidence type="ECO:0000256" key="1">
    <source>
        <dbReference type="ARBA" id="ARBA00023002"/>
    </source>
</evidence>
<evidence type="ECO:0000256" key="2">
    <source>
        <dbReference type="ARBA" id="ARBA00023027"/>
    </source>
</evidence>
<dbReference type="InterPro" id="IPR006140">
    <property type="entry name" value="D-isomer_DH_NAD-bd"/>
</dbReference>
<evidence type="ECO:0000259" key="3">
    <source>
        <dbReference type="Pfam" id="PF02826"/>
    </source>
</evidence>
<reference evidence="4 5" key="1">
    <citation type="submission" date="2017-02" db="EMBL/GenBank/DDBJ databases">
        <title>Legionella quilivanii strain from human: case report and whole genome sequencing analysis.</title>
        <authorList>
            <person name="Lalancette C."/>
            <person name="Leduc J.-M."/>
            <person name="Levesque S."/>
            <person name="Fournier E."/>
            <person name="Saoud J."/>
            <person name="Faucher S.P."/>
            <person name="Bernard K."/>
            <person name="Martineau C."/>
            <person name="Longtin J."/>
        </authorList>
    </citation>
    <scope>NUCLEOTIDE SEQUENCE [LARGE SCALE GENOMIC DNA]</scope>
    <source>
        <strain evidence="4 5">ID143958</strain>
    </source>
</reference>
<dbReference type="InterPro" id="IPR036291">
    <property type="entry name" value="NAD(P)-bd_dom_sf"/>
</dbReference>
<accession>A0A364LNF5</accession>
<dbReference type="SUPFAM" id="SSF51735">
    <property type="entry name" value="NAD(P)-binding Rossmann-fold domains"/>
    <property type="match status" value="1"/>
</dbReference>
<sequence>MNILADASLPNLKAAFPAPFNLTVYEDQSHIPHLLAGQEILLCRATLKVNEALFKKHRVKYVATASSGTDHIDSVLLAQLGIELLDAKGCNAQAVADYVVCSIAWLKKNRNFTGKNAVVIGAGVVGSKVSRRLKMLGFQVLAYDPLKAASDTGFKSCGYHELFDADLITIHANLHTTAPYPSFHLLDDPFFNAFNPQGIIINAARGHIVNEQSLLKRPGLIYCTDVYSNEPAINPEIIKMATVNTPHIAGHSIEAKLRAIQILSGKLHTLYHLPFSPLPEKQVFMDEPAAKTWEELALALYNPEPETLALKQAADPQTAFLQLRKAHPPRHDFDRYQMATGKLAELQRIAGVGN</sequence>
<dbReference type="Gene3D" id="3.40.50.720">
    <property type="entry name" value="NAD(P)-binding Rossmann-like Domain"/>
    <property type="match status" value="2"/>
</dbReference>
<dbReference type="EMBL" id="MVJN01000001">
    <property type="protein sequence ID" value="RAP38582.1"/>
    <property type="molecule type" value="Genomic_DNA"/>
</dbReference>
<dbReference type="RefSeq" id="WP_112218220.1">
    <property type="nucleotide sequence ID" value="NZ_MVJN01000001.1"/>
</dbReference>
<comment type="caution">
    <text evidence="4">The sequence shown here is derived from an EMBL/GenBank/DDBJ whole genome shotgun (WGS) entry which is preliminary data.</text>
</comment>
<protein>
    <recommendedName>
        <fullName evidence="3">D-isomer specific 2-hydroxyacid dehydrogenase NAD-binding domain-containing protein</fullName>
    </recommendedName>
</protein>
<dbReference type="Pfam" id="PF02826">
    <property type="entry name" value="2-Hacid_dh_C"/>
    <property type="match status" value="1"/>
</dbReference>
<evidence type="ECO:0000313" key="4">
    <source>
        <dbReference type="EMBL" id="RAP38582.1"/>
    </source>
</evidence>
<dbReference type="GO" id="GO:0005829">
    <property type="term" value="C:cytosol"/>
    <property type="evidence" value="ECO:0007669"/>
    <property type="project" value="TreeGrafter"/>
</dbReference>
<proteinExistence type="predicted"/>
<dbReference type="PANTHER" id="PTHR10996:SF178">
    <property type="entry name" value="2-HYDROXYACID DEHYDROGENASE YGL185C-RELATED"/>
    <property type="match status" value="1"/>
</dbReference>
<dbReference type="GO" id="GO:0016618">
    <property type="term" value="F:hydroxypyruvate reductase [NAD(P)H] activity"/>
    <property type="evidence" value="ECO:0007669"/>
    <property type="project" value="TreeGrafter"/>
</dbReference>
<dbReference type="PANTHER" id="PTHR10996">
    <property type="entry name" value="2-HYDROXYACID DEHYDROGENASE-RELATED"/>
    <property type="match status" value="1"/>
</dbReference>
<keyword evidence="2" id="KW-0520">NAD</keyword>
<dbReference type="InterPro" id="IPR050223">
    <property type="entry name" value="D-isomer_2-hydroxyacid_DH"/>
</dbReference>
<dbReference type="SUPFAM" id="SSF52283">
    <property type="entry name" value="Formate/glycerate dehydrogenase catalytic domain-like"/>
    <property type="match status" value="1"/>
</dbReference>
<dbReference type="Proteomes" id="UP000249458">
    <property type="component" value="Unassembled WGS sequence"/>
</dbReference>
<dbReference type="GO" id="GO:0030267">
    <property type="term" value="F:glyoxylate reductase (NADPH) activity"/>
    <property type="evidence" value="ECO:0007669"/>
    <property type="project" value="TreeGrafter"/>
</dbReference>
<keyword evidence="1" id="KW-0560">Oxidoreductase</keyword>
<gene>
    <name evidence="4" type="ORF">B1207_01495</name>
</gene>